<evidence type="ECO:0000313" key="1">
    <source>
        <dbReference type="EMBL" id="KIM67328.1"/>
    </source>
</evidence>
<dbReference type="EMBL" id="KN822013">
    <property type="protein sequence ID" value="KIM67328.1"/>
    <property type="molecule type" value="Genomic_DNA"/>
</dbReference>
<dbReference type="Proteomes" id="UP000053989">
    <property type="component" value="Unassembled WGS sequence"/>
</dbReference>
<dbReference type="AlphaFoldDB" id="A0A0C3A0Y0"/>
<gene>
    <name evidence="1" type="ORF">SCLCIDRAFT_182159</name>
</gene>
<protein>
    <submittedName>
        <fullName evidence="1">Uncharacterized protein</fullName>
    </submittedName>
</protein>
<sequence length="102" mass="11289">MCSKCLDANSEQFDTVVRLKMQVRVTAIQSGTTFNTRGTATARNYISILRSLVLVTNKSMTLLRFTNLGTTLVICPAFDVQKADTAAIVQSVRAWQMEVSLQ</sequence>
<organism evidence="1 2">
    <name type="scientific">Scleroderma citrinum Foug A</name>
    <dbReference type="NCBI Taxonomy" id="1036808"/>
    <lineage>
        <taxon>Eukaryota</taxon>
        <taxon>Fungi</taxon>
        <taxon>Dikarya</taxon>
        <taxon>Basidiomycota</taxon>
        <taxon>Agaricomycotina</taxon>
        <taxon>Agaricomycetes</taxon>
        <taxon>Agaricomycetidae</taxon>
        <taxon>Boletales</taxon>
        <taxon>Sclerodermatineae</taxon>
        <taxon>Sclerodermataceae</taxon>
        <taxon>Scleroderma</taxon>
    </lineage>
</organism>
<evidence type="ECO:0000313" key="2">
    <source>
        <dbReference type="Proteomes" id="UP000053989"/>
    </source>
</evidence>
<dbReference type="HOGENOM" id="CLU_2279119_0_0_1"/>
<accession>A0A0C3A0Y0</accession>
<reference evidence="1 2" key="1">
    <citation type="submission" date="2014-04" db="EMBL/GenBank/DDBJ databases">
        <authorList>
            <consortium name="DOE Joint Genome Institute"/>
            <person name="Kuo A."/>
            <person name="Kohler A."/>
            <person name="Nagy L.G."/>
            <person name="Floudas D."/>
            <person name="Copeland A."/>
            <person name="Barry K.W."/>
            <person name="Cichocki N."/>
            <person name="Veneault-Fourrey C."/>
            <person name="LaButti K."/>
            <person name="Lindquist E.A."/>
            <person name="Lipzen A."/>
            <person name="Lundell T."/>
            <person name="Morin E."/>
            <person name="Murat C."/>
            <person name="Sun H."/>
            <person name="Tunlid A."/>
            <person name="Henrissat B."/>
            <person name="Grigoriev I.V."/>
            <person name="Hibbett D.S."/>
            <person name="Martin F."/>
            <person name="Nordberg H.P."/>
            <person name="Cantor M.N."/>
            <person name="Hua S.X."/>
        </authorList>
    </citation>
    <scope>NUCLEOTIDE SEQUENCE [LARGE SCALE GENOMIC DNA]</scope>
    <source>
        <strain evidence="1 2">Foug A</strain>
    </source>
</reference>
<keyword evidence="2" id="KW-1185">Reference proteome</keyword>
<reference evidence="2" key="2">
    <citation type="submission" date="2015-01" db="EMBL/GenBank/DDBJ databases">
        <title>Evolutionary Origins and Diversification of the Mycorrhizal Mutualists.</title>
        <authorList>
            <consortium name="DOE Joint Genome Institute"/>
            <consortium name="Mycorrhizal Genomics Consortium"/>
            <person name="Kohler A."/>
            <person name="Kuo A."/>
            <person name="Nagy L.G."/>
            <person name="Floudas D."/>
            <person name="Copeland A."/>
            <person name="Barry K.W."/>
            <person name="Cichocki N."/>
            <person name="Veneault-Fourrey C."/>
            <person name="LaButti K."/>
            <person name="Lindquist E.A."/>
            <person name="Lipzen A."/>
            <person name="Lundell T."/>
            <person name="Morin E."/>
            <person name="Murat C."/>
            <person name="Riley R."/>
            <person name="Ohm R."/>
            <person name="Sun H."/>
            <person name="Tunlid A."/>
            <person name="Henrissat B."/>
            <person name="Grigoriev I.V."/>
            <person name="Hibbett D.S."/>
            <person name="Martin F."/>
        </authorList>
    </citation>
    <scope>NUCLEOTIDE SEQUENCE [LARGE SCALE GENOMIC DNA]</scope>
    <source>
        <strain evidence="2">Foug A</strain>
    </source>
</reference>
<name>A0A0C3A0Y0_9AGAM</name>
<proteinExistence type="predicted"/>
<dbReference type="InParanoid" id="A0A0C3A0Y0"/>